<comment type="cofactor">
    <cofactor evidence="1">
        <name>Fe cation</name>
        <dbReference type="ChEBI" id="CHEBI:24875"/>
    </cofactor>
</comment>
<name>A0A7S1V3X3_9STRA</name>
<evidence type="ECO:0008006" key="4">
    <source>
        <dbReference type="Google" id="ProtNLM"/>
    </source>
</evidence>
<organism evidence="3">
    <name type="scientific">Grammatophora oceanica</name>
    <dbReference type="NCBI Taxonomy" id="210454"/>
    <lineage>
        <taxon>Eukaryota</taxon>
        <taxon>Sar</taxon>
        <taxon>Stramenopiles</taxon>
        <taxon>Ochrophyta</taxon>
        <taxon>Bacillariophyta</taxon>
        <taxon>Fragilariophyceae</taxon>
        <taxon>Fragilariophycidae</taxon>
        <taxon>Rhabdonematales</taxon>
        <taxon>Grammatophoraceae</taxon>
        <taxon>Grammatophora</taxon>
    </lineage>
</organism>
<proteinExistence type="predicted"/>
<dbReference type="PANTHER" id="PTHR20883">
    <property type="entry name" value="PHYTANOYL-COA DIOXYGENASE DOMAIN CONTAINING 1"/>
    <property type="match status" value="1"/>
</dbReference>
<dbReference type="PANTHER" id="PTHR20883:SF46">
    <property type="entry name" value="PHYTANOYL-COA HYDROXYLASE"/>
    <property type="match status" value="1"/>
</dbReference>
<evidence type="ECO:0000313" key="3">
    <source>
        <dbReference type="EMBL" id="CAD9287161.1"/>
    </source>
</evidence>
<evidence type="ECO:0000256" key="1">
    <source>
        <dbReference type="ARBA" id="ARBA00001962"/>
    </source>
</evidence>
<accession>A0A7S1V3X3</accession>
<dbReference type="EMBL" id="HBGK01028913">
    <property type="protein sequence ID" value="CAD9287161.1"/>
    <property type="molecule type" value="Transcribed_RNA"/>
</dbReference>
<dbReference type="Gene3D" id="2.60.120.620">
    <property type="entry name" value="q2cbj1_9rhob like domain"/>
    <property type="match status" value="1"/>
</dbReference>
<evidence type="ECO:0000256" key="2">
    <source>
        <dbReference type="SAM" id="Phobius"/>
    </source>
</evidence>
<keyword evidence="2" id="KW-0472">Membrane</keyword>
<keyword evidence="2" id="KW-1133">Transmembrane helix</keyword>
<keyword evidence="2" id="KW-0812">Transmembrane</keyword>
<dbReference type="AlphaFoldDB" id="A0A7S1V3X3"/>
<feature type="transmembrane region" description="Helical" evidence="2">
    <location>
        <begin position="7"/>
        <end position="26"/>
    </location>
</feature>
<dbReference type="InterPro" id="IPR008775">
    <property type="entry name" value="Phytyl_CoA_dOase-like"/>
</dbReference>
<sequence>MGTFSTFLKWTALVVVGLGVGLHFLMQPKSISFSAKYPATPLPSTLTTQQIEEYKRDGFILIPGLVKGDELQNLVDEAEYIYNSWNILDFVFKASFAKISMQAWRQSSVISRFAFESALPSMSAQLMGEPESIRILKDAVFGYTKEGKGCGFHVDDRGFWPATDDTTGVNLWLALSPMRVQEGGGIRVANQSLTHKIHQGCVDVIRQGMNTTCSMHELSPECDEKLMQASVVYEMNPGDALLWDRSTFHRTEPFHVESDSHKLRYTIRYIPGHATAEGILHPSVENGQKFDSPYYPQVWPAALESEVDAIRQGLEADVQVFRFIEKVAKRKLAKLFASPSGRWMSGSKPTTESSY</sequence>
<dbReference type="SUPFAM" id="SSF51197">
    <property type="entry name" value="Clavaminate synthase-like"/>
    <property type="match status" value="1"/>
</dbReference>
<dbReference type="Pfam" id="PF05721">
    <property type="entry name" value="PhyH"/>
    <property type="match status" value="1"/>
</dbReference>
<protein>
    <recommendedName>
        <fullName evidence="4">Phytanoyl-CoA dioxygenase</fullName>
    </recommendedName>
</protein>
<reference evidence="3" key="1">
    <citation type="submission" date="2021-01" db="EMBL/GenBank/DDBJ databases">
        <authorList>
            <person name="Corre E."/>
            <person name="Pelletier E."/>
            <person name="Niang G."/>
            <person name="Scheremetjew M."/>
            <person name="Finn R."/>
            <person name="Kale V."/>
            <person name="Holt S."/>
            <person name="Cochrane G."/>
            <person name="Meng A."/>
            <person name="Brown T."/>
            <person name="Cohen L."/>
        </authorList>
    </citation>
    <scope>NUCLEOTIDE SEQUENCE</scope>
    <source>
        <strain evidence="3">CCMP 410</strain>
    </source>
</reference>
<gene>
    <name evidence="3" type="ORF">GOCE00092_LOCUS15055</name>
</gene>